<comment type="caution">
    <text evidence="1">The sequence shown here is derived from an EMBL/GenBank/DDBJ whole genome shotgun (WGS) entry which is preliminary data.</text>
</comment>
<reference evidence="1" key="1">
    <citation type="submission" date="2020-05" db="EMBL/GenBank/DDBJ databases">
        <title>Large-scale comparative analyses of tick genomes elucidate their genetic diversity and vector capacities.</title>
        <authorList>
            <person name="Jia N."/>
            <person name="Wang J."/>
            <person name="Shi W."/>
            <person name="Du L."/>
            <person name="Sun Y."/>
            <person name="Zhan W."/>
            <person name="Jiang J."/>
            <person name="Wang Q."/>
            <person name="Zhang B."/>
            <person name="Ji P."/>
            <person name="Sakyi L.B."/>
            <person name="Cui X."/>
            <person name="Yuan T."/>
            <person name="Jiang B."/>
            <person name="Yang W."/>
            <person name="Lam T.T.-Y."/>
            <person name="Chang Q."/>
            <person name="Ding S."/>
            <person name="Wang X."/>
            <person name="Zhu J."/>
            <person name="Ruan X."/>
            <person name="Zhao L."/>
            <person name="Wei J."/>
            <person name="Que T."/>
            <person name="Du C."/>
            <person name="Cheng J."/>
            <person name="Dai P."/>
            <person name="Han X."/>
            <person name="Huang E."/>
            <person name="Gao Y."/>
            <person name="Liu J."/>
            <person name="Shao H."/>
            <person name="Ye R."/>
            <person name="Li L."/>
            <person name="Wei W."/>
            <person name="Wang X."/>
            <person name="Wang C."/>
            <person name="Yang T."/>
            <person name="Huo Q."/>
            <person name="Li W."/>
            <person name="Guo W."/>
            <person name="Chen H."/>
            <person name="Zhou L."/>
            <person name="Ni X."/>
            <person name="Tian J."/>
            <person name="Zhou Y."/>
            <person name="Sheng Y."/>
            <person name="Liu T."/>
            <person name="Pan Y."/>
            <person name="Xia L."/>
            <person name="Li J."/>
            <person name="Zhao F."/>
            <person name="Cao W."/>
        </authorList>
    </citation>
    <scope>NUCLEOTIDE SEQUENCE</scope>
    <source>
        <strain evidence="1">Hyas-2018</strain>
    </source>
</reference>
<organism evidence="1 2">
    <name type="scientific">Hyalomma asiaticum</name>
    <name type="common">Tick</name>
    <dbReference type="NCBI Taxonomy" id="266040"/>
    <lineage>
        <taxon>Eukaryota</taxon>
        <taxon>Metazoa</taxon>
        <taxon>Ecdysozoa</taxon>
        <taxon>Arthropoda</taxon>
        <taxon>Chelicerata</taxon>
        <taxon>Arachnida</taxon>
        <taxon>Acari</taxon>
        <taxon>Parasitiformes</taxon>
        <taxon>Ixodida</taxon>
        <taxon>Ixodoidea</taxon>
        <taxon>Ixodidae</taxon>
        <taxon>Hyalomminae</taxon>
        <taxon>Hyalomma</taxon>
    </lineage>
</organism>
<evidence type="ECO:0000313" key="2">
    <source>
        <dbReference type="Proteomes" id="UP000821845"/>
    </source>
</evidence>
<name>A0ACB7SH41_HYAAI</name>
<protein>
    <submittedName>
        <fullName evidence="1">Uncharacterized protein</fullName>
    </submittedName>
</protein>
<dbReference type="Proteomes" id="UP000821845">
    <property type="component" value="Chromosome 4"/>
</dbReference>
<proteinExistence type="predicted"/>
<dbReference type="EMBL" id="CM023484">
    <property type="protein sequence ID" value="KAH6932467.1"/>
    <property type="molecule type" value="Genomic_DNA"/>
</dbReference>
<accession>A0ACB7SH41</accession>
<keyword evidence="2" id="KW-1185">Reference proteome</keyword>
<evidence type="ECO:0000313" key="1">
    <source>
        <dbReference type="EMBL" id="KAH6932467.1"/>
    </source>
</evidence>
<gene>
    <name evidence="1" type="ORF">HPB50_006230</name>
</gene>
<sequence length="76" mass="8277">MVGEAHEFRAGRIPDSALNLPPSQSGLAPTPFEEHGRERFDIATGHLNPHGRLHDGRVGKAVDHLSDVYPNDDARA</sequence>